<dbReference type="SUPFAM" id="SSF52935">
    <property type="entry name" value="PK C-terminal domain-like"/>
    <property type="match status" value="1"/>
</dbReference>
<evidence type="ECO:0000256" key="4">
    <source>
        <dbReference type="ARBA" id="ARBA00022679"/>
    </source>
</evidence>
<evidence type="ECO:0000256" key="8">
    <source>
        <dbReference type="ARBA" id="ARBA00022840"/>
    </source>
</evidence>
<evidence type="ECO:0000256" key="13">
    <source>
        <dbReference type="RuleBase" id="RU000504"/>
    </source>
</evidence>
<evidence type="ECO:0000313" key="16">
    <source>
        <dbReference type="EMBL" id="MBO8425294.1"/>
    </source>
</evidence>
<dbReference type="Proteomes" id="UP000823630">
    <property type="component" value="Unassembled WGS sequence"/>
</dbReference>
<reference evidence="16" key="2">
    <citation type="journal article" date="2021" name="PeerJ">
        <title>Extensive microbial diversity within the chicken gut microbiome revealed by metagenomics and culture.</title>
        <authorList>
            <person name="Gilroy R."/>
            <person name="Ravi A."/>
            <person name="Getino M."/>
            <person name="Pursley I."/>
            <person name="Horton D.L."/>
            <person name="Alikhan N.F."/>
            <person name="Baker D."/>
            <person name="Gharbi K."/>
            <person name="Hall N."/>
            <person name="Watson M."/>
            <person name="Adriaenssens E.M."/>
            <person name="Foster-Nyarko E."/>
            <person name="Jarju S."/>
            <person name="Secka A."/>
            <person name="Antonio M."/>
            <person name="Oren A."/>
            <person name="Chaudhuri R.R."/>
            <person name="La Ragione R."/>
            <person name="Hildebrand F."/>
            <person name="Pallen M.J."/>
        </authorList>
    </citation>
    <scope>NUCLEOTIDE SEQUENCE</scope>
    <source>
        <strain evidence="16">8207</strain>
    </source>
</reference>
<evidence type="ECO:0000256" key="11">
    <source>
        <dbReference type="ARBA" id="ARBA00023317"/>
    </source>
</evidence>
<keyword evidence="11 16" id="KW-0670">Pyruvate</keyword>
<dbReference type="InterPro" id="IPR015813">
    <property type="entry name" value="Pyrv/PenolPyrv_kinase-like_dom"/>
</dbReference>
<keyword evidence="10 13" id="KW-0324">Glycolysis</keyword>
<proteinExistence type="inferred from homology"/>
<evidence type="ECO:0000256" key="10">
    <source>
        <dbReference type="ARBA" id="ARBA00023152"/>
    </source>
</evidence>
<evidence type="ECO:0000259" key="15">
    <source>
        <dbReference type="Pfam" id="PF02887"/>
    </source>
</evidence>
<evidence type="ECO:0000313" key="17">
    <source>
        <dbReference type="Proteomes" id="UP000823630"/>
    </source>
</evidence>
<dbReference type="GO" id="GO:0005524">
    <property type="term" value="F:ATP binding"/>
    <property type="evidence" value="ECO:0007669"/>
    <property type="project" value="UniProtKB-KW"/>
</dbReference>
<dbReference type="GO" id="GO:0000287">
    <property type="term" value="F:magnesium ion binding"/>
    <property type="evidence" value="ECO:0007669"/>
    <property type="project" value="UniProtKB-UniRule"/>
</dbReference>
<feature type="domain" description="Pyruvate kinase barrel" evidence="14">
    <location>
        <begin position="3"/>
        <end position="324"/>
    </location>
</feature>
<dbReference type="InterPro" id="IPR001697">
    <property type="entry name" value="Pyr_Knase"/>
</dbReference>
<dbReference type="InterPro" id="IPR015806">
    <property type="entry name" value="Pyrv_Knase_insert_dom_sf"/>
</dbReference>
<dbReference type="GO" id="GO:0030955">
    <property type="term" value="F:potassium ion binding"/>
    <property type="evidence" value="ECO:0007669"/>
    <property type="project" value="UniProtKB-UniRule"/>
</dbReference>
<dbReference type="SUPFAM" id="SSF50800">
    <property type="entry name" value="PK beta-barrel domain-like"/>
    <property type="match status" value="1"/>
</dbReference>
<dbReference type="NCBIfam" id="NF004491">
    <property type="entry name" value="PRK05826.1"/>
    <property type="match status" value="1"/>
</dbReference>
<evidence type="ECO:0000256" key="3">
    <source>
        <dbReference type="ARBA" id="ARBA00012142"/>
    </source>
</evidence>
<dbReference type="PANTHER" id="PTHR11817">
    <property type="entry name" value="PYRUVATE KINASE"/>
    <property type="match status" value="1"/>
</dbReference>
<evidence type="ECO:0000259" key="14">
    <source>
        <dbReference type="Pfam" id="PF00224"/>
    </source>
</evidence>
<evidence type="ECO:0000256" key="1">
    <source>
        <dbReference type="ARBA" id="ARBA00004997"/>
    </source>
</evidence>
<dbReference type="GO" id="GO:0016301">
    <property type="term" value="F:kinase activity"/>
    <property type="evidence" value="ECO:0007669"/>
    <property type="project" value="UniProtKB-KW"/>
</dbReference>
<comment type="pathway">
    <text evidence="1 13">Carbohydrate degradation; glycolysis; pyruvate from D-glyceraldehyde 3-phosphate: step 5/5.</text>
</comment>
<dbReference type="InterPro" id="IPR036918">
    <property type="entry name" value="Pyrv_Knase_C_sf"/>
</dbReference>
<comment type="catalytic activity">
    <reaction evidence="13">
        <text>pyruvate + ATP = phosphoenolpyruvate + ADP + H(+)</text>
        <dbReference type="Rhea" id="RHEA:18157"/>
        <dbReference type="ChEBI" id="CHEBI:15361"/>
        <dbReference type="ChEBI" id="CHEBI:15378"/>
        <dbReference type="ChEBI" id="CHEBI:30616"/>
        <dbReference type="ChEBI" id="CHEBI:58702"/>
        <dbReference type="ChEBI" id="CHEBI:456216"/>
        <dbReference type="EC" id="2.7.1.40"/>
    </reaction>
</comment>
<dbReference type="Gene3D" id="3.20.20.60">
    <property type="entry name" value="Phosphoenolpyruvate-binding domains"/>
    <property type="match status" value="1"/>
</dbReference>
<dbReference type="GO" id="GO:0004743">
    <property type="term" value="F:pyruvate kinase activity"/>
    <property type="evidence" value="ECO:0007669"/>
    <property type="project" value="UniProtKB-UniRule"/>
</dbReference>
<evidence type="ECO:0000256" key="9">
    <source>
        <dbReference type="ARBA" id="ARBA00022842"/>
    </source>
</evidence>
<dbReference type="Pfam" id="PF02887">
    <property type="entry name" value="PK_C"/>
    <property type="match status" value="1"/>
</dbReference>
<keyword evidence="6" id="KW-0547">Nucleotide-binding</keyword>
<dbReference type="InterPro" id="IPR015795">
    <property type="entry name" value="Pyrv_Knase_C"/>
</dbReference>
<dbReference type="EC" id="2.7.1.40" evidence="3 12"/>
<keyword evidence="5" id="KW-0479">Metal-binding</keyword>
<keyword evidence="8" id="KW-0067">ATP-binding</keyword>
<keyword evidence="4 13" id="KW-0808">Transferase</keyword>
<keyword evidence="9 13" id="KW-0460">Magnesium</keyword>
<feature type="domain" description="Pyruvate kinase C-terminal" evidence="15">
    <location>
        <begin position="359"/>
        <end position="450"/>
    </location>
</feature>
<evidence type="ECO:0000256" key="6">
    <source>
        <dbReference type="ARBA" id="ARBA00022741"/>
    </source>
</evidence>
<evidence type="ECO:0000256" key="2">
    <source>
        <dbReference type="ARBA" id="ARBA00008663"/>
    </source>
</evidence>
<dbReference type="Gene3D" id="3.40.1380.20">
    <property type="entry name" value="Pyruvate kinase, C-terminal domain"/>
    <property type="match status" value="1"/>
</dbReference>
<evidence type="ECO:0000256" key="12">
    <source>
        <dbReference type="NCBIfam" id="TIGR01064"/>
    </source>
</evidence>
<dbReference type="SUPFAM" id="SSF51621">
    <property type="entry name" value="Phosphoenolpyruvate/pyruvate domain"/>
    <property type="match status" value="1"/>
</dbReference>
<keyword evidence="7 13" id="KW-0418">Kinase</keyword>
<protein>
    <recommendedName>
        <fullName evidence="3 12">Pyruvate kinase</fullName>
        <ecNumber evidence="3 12">2.7.1.40</ecNumber>
    </recommendedName>
</protein>
<name>A0A9D9DHC8_9PROT</name>
<dbReference type="NCBIfam" id="TIGR01064">
    <property type="entry name" value="pyruv_kin"/>
    <property type="match status" value="1"/>
</dbReference>
<dbReference type="PRINTS" id="PR01050">
    <property type="entry name" value="PYRUVTKNASE"/>
</dbReference>
<evidence type="ECO:0000256" key="5">
    <source>
        <dbReference type="ARBA" id="ARBA00022723"/>
    </source>
</evidence>
<dbReference type="Gene3D" id="2.40.33.10">
    <property type="entry name" value="PK beta-barrel domain-like"/>
    <property type="match status" value="1"/>
</dbReference>
<accession>A0A9D9DHC8</accession>
<gene>
    <name evidence="16" type="primary">pyk</name>
    <name evidence="16" type="ORF">IAC69_02315</name>
</gene>
<dbReference type="InterPro" id="IPR015793">
    <property type="entry name" value="Pyrv_Knase_brl"/>
</dbReference>
<sequence>MNRFTKITASIGPKCEDKETLTRMISAGVNMCRLNFSHDTGDVQGKKIDMIREISNELHTPVAIVIDLQGPKHRIGNFKTEDKYPLTPGQKFTFDNDPTPGDETRVQLPDADVIKSLNVGDRILLNDGKIEMTVDSVSSDKIVATVVRGNEIWSRRGFNLPDTEIATSVLTAKDRADLEYAITKNPDWVAISFVQRPEDVAEVRDFITARTAHPIKIIAKIERPNAVARISEIAAVADGIMIARGDLAVEVPFEQVPAISRHIIRECRKLNKPVIMATQMLGTMVNSEFPTRAEITDVANAAYLRADSTMTSEETTIGINPVNVINTMAKILAYSDTDAIANPYDWSRVENIPENDWSRSVASMAYLNRAAAIVVFARDTDIATQISCRKPDIPIVAVCNEKHVANQLCLSRGVFPLYDTDLFAQRDAFAAAHKFGVTDGKVVIVDGDKISLRTLD</sequence>
<dbReference type="Pfam" id="PF00224">
    <property type="entry name" value="PK"/>
    <property type="match status" value="1"/>
</dbReference>
<comment type="similarity">
    <text evidence="2 13">Belongs to the pyruvate kinase family.</text>
</comment>
<reference evidence="16" key="1">
    <citation type="submission" date="2020-10" db="EMBL/GenBank/DDBJ databases">
        <authorList>
            <person name="Gilroy R."/>
        </authorList>
    </citation>
    <scope>NUCLEOTIDE SEQUENCE</scope>
    <source>
        <strain evidence="16">8207</strain>
    </source>
</reference>
<comment type="caution">
    <text evidence="16">The sequence shown here is derived from an EMBL/GenBank/DDBJ whole genome shotgun (WGS) entry which is preliminary data.</text>
</comment>
<evidence type="ECO:0000256" key="7">
    <source>
        <dbReference type="ARBA" id="ARBA00022777"/>
    </source>
</evidence>
<dbReference type="InterPro" id="IPR040442">
    <property type="entry name" value="Pyrv_kinase-like_dom_sf"/>
</dbReference>
<dbReference type="AlphaFoldDB" id="A0A9D9DHC8"/>
<dbReference type="InterPro" id="IPR011037">
    <property type="entry name" value="Pyrv_Knase-like_insert_dom_sf"/>
</dbReference>
<organism evidence="16 17">
    <name type="scientific">Candidatus Enterousia avistercoris</name>
    <dbReference type="NCBI Taxonomy" id="2840788"/>
    <lineage>
        <taxon>Bacteria</taxon>
        <taxon>Pseudomonadati</taxon>
        <taxon>Pseudomonadota</taxon>
        <taxon>Alphaproteobacteria</taxon>
        <taxon>Candidatus Enterousia</taxon>
    </lineage>
</organism>
<dbReference type="EMBL" id="JADINC010000033">
    <property type="protein sequence ID" value="MBO8425294.1"/>
    <property type="molecule type" value="Genomic_DNA"/>
</dbReference>